<accession>A0A5A7MSV6</accession>
<name>A0A5A7MXN2_9PROT</name>
<evidence type="ECO:0000313" key="11">
    <source>
        <dbReference type="Proteomes" id="UP000325187"/>
    </source>
</evidence>
<sequence length="107" mass="11575">MMPTLFVTDWSGKEHVVEGRAGTSVMESIRSAGIDDLAAICGGCCSCATCHVYVDAEWLAKLPEQEEDEYELVSDTSVYKETSRLSCQLPVSDALDGLRLTIAPEDG</sequence>
<evidence type="ECO:0000256" key="4">
    <source>
        <dbReference type="ARBA" id="ARBA00023004"/>
    </source>
</evidence>
<keyword evidence="2" id="KW-0001">2Fe-2S</keyword>
<organism evidence="9 11">
    <name type="scientific">Iodidimonas gelatinilytica</name>
    <dbReference type="NCBI Taxonomy" id="1236966"/>
    <lineage>
        <taxon>Bacteria</taxon>
        <taxon>Pseudomonadati</taxon>
        <taxon>Pseudomonadota</taxon>
        <taxon>Alphaproteobacteria</taxon>
        <taxon>Iodidimonadales</taxon>
        <taxon>Iodidimonadaceae</taxon>
        <taxon>Iodidimonas</taxon>
    </lineage>
</organism>
<dbReference type="GO" id="GO:0009055">
    <property type="term" value="F:electron transfer activity"/>
    <property type="evidence" value="ECO:0007669"/>
    <property type="project" value="TreeGrafter"/>
</dbReference>
<reference evidence="10 11" key="1">
    <citation type="submission" date="2019-09" db="EMBL/GenBank/DDBJ databases">
        <title>NBRP : Genome information of microbial organism related human and environment.</title>
        <authorList>
            <person name="Hattori M."/>
            <person name="Oshima K."/>
            <person name="Inaba H."/>
            <person name="Suda W."/>
            <person name="Sakamoto M."/>
            <person name="Iino T."/>
            <person name="Kitahara M."/>
            <person name="Oshida Y."/>
            <person name="Iida T."/>
            <person name="Kudo T."/>
            <person name="Itoh T."/>
            <person name="Ohkuma M."/>
        </authorList>
    </citation>
    <scope>NUCLEOTIDE SEQUENCE [LARGE SCALE GENOMIC DNA]</scope>
    <source>
        <strain evidence="8 10">Hi-2</strain>
        <strain evidence="9 11">Mie-1</strain>
    </source>
</reference>
<proteinExistence type="inferred from homology"/>
<dbReference type="InterPro" id="IPR001041">
    <property type="entry name" value="2Fe-2S_ferredoxin-type"/>
</dbReference>
<dbReference type="Proteomes" id="UP000322084">
    <property type="component" value="Unassembled WGS sequence"/>
</dbReference>
<accession>A0A5A7MXN2</accession>
<feature type="domain" description="2Fe-2S ferredoxin-type" evidence="7">
    <location>
        <begin position="1"/>
        <end position="106"/>
    </location>
</feature>
<keyword evidence="5" id="KW-0411">Iron-sulfur</keyword>
<keyword evidence="11" id="KW-1185">Reference proteome</keyword>
<evidence type="ECO:0000256" key="3">
    <source>
        <dbReference type="ARBA" id="ARBA00022723"/>
    </source>
</evidence>
<dbReference type="GO" id="GO:0140647">
    <property type="term" value="P:P450-containing electron transport chain"/>
    <property type="evidence" value="ECO:0007669"/>
    <property type="project" value="InterPro"/>
</dbReference>
<evidence type="ECO:0000256" key="2">
    <source>
        <dbReference type="ARBA" id="ARBA00022714"/>
    </source>
</evidence>
<dbReference type="InterPro" id="IPR036010">
    <property type="entry name" value="2Fe-2S_ferredoxin-like_sf"/>
</dbReference>
<dbReference type="GO" id="GO:0051537">
    <property type="term" value="F:2 iron, 2 sulfur cluster binding"/>
    <property type="evidence" value="ECO:0007669"/>
    <property type="project" value="UniProtKB-KW"/>
</dbReference>
<gene>
    <name evidence="8" type="ORF">JCM17844_17350</name>
    <name evidence="9" type="ORF">JCM17845_13450</name>
</gene>
<dbReference type="Pfam" id="PF00111">
    <property type="entry name" value="Fer2"/>
    <property type="match status" value="1"/>
</dbReference>
<dbReference type="GO" id="GO:0046872">
    <property type="term" value="F:metal ion binding"/>
    <property type="evidence" value="ECO:0007669"/>
    <property type="project" value="UniProtKB-KW"/>
</dbReference>
<dbReference type="PANTHER" id="PTHR23426:SF65">
    <property type="entry name" value="FERREDOXIN-2, MITOCHONDRIAL"/>
    <property type="match status" value="1"/>
</dbReference>
<dbReference type="EMBL" id="BKCM01000005">
    <property type="protein sequence ID" value="GER00722.1"/>
    <property type="molecule type" value="Genomic_DNA"/>
</dbReference>
<evidence type="ECO:0000313" key="9">
    <source>
        <dbReference type="EMBL" id="GER00722.1"/>
    </source>
</evidence>
<evidence type="ECO:0000259" key="7">
    <source>
        <dbReference type="PROSITE" id="PS51085"/>
    </source>
</evidence>
<evidence type="ECO:0000256" key="1">
    <source>
        <dbReference type="ARBA" id="ARBA00010914"/>
    </source>
</evidence>
<comment type="cofactor">
    <cofactor evidence="6">
        <name>[2Fe-2S] cluster</name>
        <dbReference type="ChEBI" id="CHEBI:190135"/>
    </cofactor>
</comment>
<dbReference type="PROSITE" id="PS51085">
    <property type="entry name" value="2FE2S_FER_2"/>
    <property type="match status" value="1"/>
</dbReference>
<evidence type="ECO:0000313" key="8">
    <source>
        <dbReference type="EMBL" id="GEQ98098.1"/>
    </source>
</evidence>
<keyword evidence="3" id="KW-0479">Metal-binding</keyword>
<dbReference type="SUPFAM" id="SSF54292">
    <property type="entry name" value="2Fe-2S ferredoxin-like"/>
    <property type="match status" value="1"/>
</dbReference>
<keyword evidence="4" id="KW-0408">Iron</keyword>
<dbReference type="InterPro" id="IPR001055">
    <property type="entry name" value="Adrenodoxin-like"/>
</dbReference>
<comment type="caution">
    <text evidence="9">The sequence shown here is derived from an EMBL/GenBank/DDBJ whole genome shotgun (WGS) entry which is preliminary data.</text>
</comment>
<dbReference type="InterPro" id="IPR012675">
    <property type="entry name" value="Beta-grasp_dom_sf"/>
</dbReference>
<dbReference type="PRINTS" id="PR00355">
    <property type="entry name" value="ADRENODOXIN"/>
</dbReference>
<protein>
    <submittedName>
        <fullName evidence="9">Ferredoxin</fullName>
    </submittedName>
</protein>
<dbReference type="EMBL" id="BKCL01000005">
    <property type="protein sequence ID" value="GEQ98098.1"/>
    <property type="molecule type" value="Genomic_DNA"/>
</dbReference>
<dbReference type="PANTHER" id="PTHR23426">
    <property type="entry name" value="FERREDOXIN/ADRENODOXIN"/>
    <property type="match status" value="1"/>
</dbReference>
<dbReference type="Proteomes" id="UP000325187">
    <property type="component" value="Unassembled WGS sequence"/>
</dbReference>
<comment type="similarity">
    <text evidence="1">Belongs to the adrenodoxin/putidaredoxin family.</text>
</comment>
<evidence type="ECO:0000313" key="10">
    <source>
        <dbReference type="Proteomes" id="UP000322084"/>
    </source>
</evidence>
<dbReference type="CDD" id="cd00207">
    <property type="entry name" value="fer2"/>
    <property type="match status" value="1"/>
</dbReference>
<dbReference type="Gene3D" id="3.10.20.30">
    <property type="match status" value="1"/>
</dbReference>
<evidence type="ECO:0000256" key="6">
    <source>
        <dbReference type="ARBA" id="ARBA00034078"/>
    </source>
</evidence>
<evidence type="ECO:0000256" key="5">
    <source>
        <dbReference type="ARBA" id="ARBA00023014"/>
    </source>
</evidence>
<dbReference type="AlphaFoldDB" id="A0A5A7MXN2"/>